<gene>
    <name evidence="1" type="ORF">BTA35_0205810</name>
</gene>
<evidence type="ECO:0000313" key="1">
    <source>
        <dbReference type="EMBL" id="OOV87555.1"/>
    </source>
</evidence>
<reference evidence="1" key="1">
    <citation type="submission" date="2017-02" db="EMBL/GenBank/DDBJ databases">
        <title>Draft Genome Sequence of the Salt Water Bacterium Oceanospirillum linum ATCC 11336.</title>
        <authorList>
            <person name="Trachtenberg A.M."/>
            <person name="Carney J.G."/>
            <person name="Linnane J.D."/>
            <person name="Rheaume B.A."/>
            <person name="Pitts N.L."/>
            <person name="Mykles D.L."/>
            <person name="Maclea K.S."/>
        </authorList>
    </citation>
    <scope>NUCLEOTIDE SEQUENCE [LARGE SCALE GENOMIC DNA]</scope>
    <source>
        <strain evidence="1">ATCC 11336</strain>
    </source>
</reference>
<proteinExistence type="predicted"/>
<dbReference type="AlphaFoldDB" id="A0A1T1HCJ3"/>
<dbReference type="EMBL" id="MTSD02000002">
    <property type="protein sequence ID" value="OOV87555.1"/>
    <property type="molecule type" value="Genomic_DNA"/>
</dbReference>
<name>A0A1T1HCJ3_OCELI</name>
<organism evidence="1 2">
    <name type="scientific">Oceanospirillum linum</name>
    <dbReference type="NCBI Taxonomy" id="966"/>
    <lineage>
        <taxon>Bacteria</taxon>
        <taxon>Pseudomonadati</taxon>
        <taxon>Pseudomonadota</taxon>
        <taxon>Gammaproteobacteria</taxon>
        <taxon>Oceanospirillales</taxon>
        <taxon>Oceanospirillaceae</taxon>
        <taxon>Oceanospirillum</taxon>
    </lineage>
</organism>
<comment type="caution">
    <text evidence="1">The sequence shown here is derived from an EMBL/GenBank/DDBJ whole genome shotgun (WGS) entry which is preliminary data.</text>
</comment>
<protein>
    <recommendedName>
        <fullName evidence="3">Motility protein</fullName>
    </recommendedName>
</protein>
<dbReference type="Proteomes" id="UP000190064">
    <property type="component" value="Unassembled WGS sequence"/>
</dbReference>
<evidence type="ECO:0008006" key="3">
    <source>
        <dbReference type="Google" id="ProtNLM"/>
    </source>
</evidence>
<sequence length="68" mass="6790">MDISSSSTAAYASNAAQQDALLGAQVSLAGMAKDQGKVIMDTLLSSIGTVQPAASVEPHLGNKVDVSA</sequence>
<keyword evidence="2" id="KW-1185">Reference proteome</keyword>
<evidence type="ECO:0000313" key="2">
    <source>
        <dbReference type="Proteomes" id="UP000190064"/>
    </source>
</evidence>
<accession>A0A1T1HCJ3</accession>
<dbReference type="RefSeq" id="WP_078318885.1">
    <property type="nucleotide sequence ID" value="NZ_FXTS01000002.1"/>
</dbReference>
<dbReference type="STRING" id="966.BTA35_0205810"/>